<name>A0AA51R0M3_9GAMM</name>
<dbReference type="EMBL" id="JAVFKN010000028">
    <property type="protein sequence ID" value="MDQ5770297.1"/>
    <property type="molecule type" value="Genomic_DNA"/>
</dbReference>
<dbReference type="FunFam" id="3.30.300.90:FF:000001">
    <property type="entry name" value="Transcriptional regulator BolA"/>
    <property type="match status" value="1"/>
</dbReference>
<dbReference type="GO" id="GO:1990229">
    <property type="term" value="C:iron-sulfur cluster assembly complex"/>
    <property type="evidence" value="ECO:0007669"/>
    <property type="project" value="UniProtKB-ARBA"/>
</dbReference>
<dbReference type="RefSeq" id="WP_202716917.1">
    <property type="nucleotide sequence ID" value="NZ_CP053482.1"/>
</dbReference>
<proteinExistence type="inferred from homology"/>
<evidence type="ECO:0000256" key="1">
    <source>
        <dbReference type="ARBA" id="ARBA00005578"/>
    </source>
</evidence>
<dbReference type="PANTHER" id="PTHR46229">
    <property type="entry name" value="BOLA TRANSCRIPTION REGULATOR"/>
    <property type="match status" value="1"/>
</dbReference>
<evidence type="ECO:0000256" key="3">
    <source>
        <dbReference type="RuleBase" id="RU003860"/>
    </source>
</evidence>
<accession>A0AA51R0M3</accession>
<evidence type="ECO:0000313" key="4">
    <source>
        <dbReference type="EMBL" id="MDQ5770297.1"/>
    </source>
</evidence>
<dbReference type="Proteomes" id="UP001223336">
    <property type="component" value="Unassembled WGS sequence"/>
</dbReference>
<organism evidence="5">
    <name type="scientific">Thiothrix subterranea</name>
    <dbReference type="NCBI Taxonomy" id="2735563"/>
    <lineage>
        <taxon>Bacteria</taxon>
        <taxon>Pseudomonadati</taxon>
        <taxon>Pseudomonadota</taxon>
        <taxon>Gammaproteobacteria</taxon>
        <taxon>Thiotrichales</taxon>
        <taxon>Thiotrichaceae</taxon>
        <taxon>Thiothrix</taxon>
    </lineage>
</organism>
<dbReference type="Proteomes" id="UP001229862">
    <property type="component" value="Chromosome"/>
</dbReference>
<dbReference type="Pfam" id="PF01722">
    <property type="entry name" value="BolA"/>
    <property type="match status" value="1"/>
</dbReference>
<evidence type="ECO:0000313" key="6">
    <source>
        <dbReference type="Proteomes" id="UP001223336"/>
    </source>
</evidence>
<dbReference type="SUPFAM" id="SSF82657">
    <property type="entry name" value="BolA-like"/>
    <property type="match status" value="1"/>
</dbReference>
<dbReference type="EMBL" id="CP133217">
    <property type="protein sequence ID" value="WML85839.1"/>
    <property type="molecule type" value="Genomic_DNA"/>
</dbReference>
<dbReference type="AlphaFoldDB" id="A0AA51R0M3"/>
<dbReference type="Gene3D" id="3.30.300.90">
    <property type="entry name" value="BolA-like"/>
    <property type="match status" value="1"/>
</dbReference>
<gene>
    <name evidence="4" type="ORF">RCC75_17310</name>
    <name evidence="5" type="ORF">RCG00_16235</name>
</gene>
<protein>
    <recommendedName>
        <fullName evidence="2">DNA-binding transcriptional regulator BolA</fullName>
    </recommendedName>
</protein>
<comment type="similarity">
    <text evidence="1 3">Belongs to the BolA/IbaG family.</text>
</comment>
<dbReference type="PANTHER" id="PTHR46229:SF2">
    <property type="entry name" value="BOLA-LIKE PROTEIN 1"/>
    <property type="match status" value="1"/>
</dbReference>
<sequence length="104" mass="11437">MTIQTQIEQKIQQAMQPDFLEVVNESHMHNVPPGSESHFKVTVVSEQFNGKMLIARHRQINGILADELNGKIHALALHTLTPEEHFAKAGKVAESPLCMGGGKA</sequence>
<dbReference type="InterPro" id="IPR036065">
    <property type="entry name" value="BolA-like_sf"/>
</dbReference>
<dbReference type="InterPro" id="IPR050961">
    <property type="entry name" value="BolA/IbaG_stress_morph_reg"/>
</dbReference>
<keyword evidence="6" id="KW-1185">Reference proteome</keyword>
<reference evidence="5 6" key="1">
    <citation type="submission" date="2023-08" db="EMBL/GenBank/DDBJ databases">
        <title>New molecular markers tilS and rpoB for phylogenetic and monitoring studies of the genus Thiothrix biodiversity.</title>
        <authorList>
            <person name="Ravin N.V."/>
            <person name="Smolyakov D."/>
            <person name="Markov N.D."/>
            <person name="Beletsky A.V."/>
            <person name="Mardanov A.V."/>
            <person name="Rudenko T.S."/>
            <person name="Grabovich M.Y."/>
        </authorList>
    </citation>
    <scope>NUCLEOTIDE SEQUENCE</scope>
    <source>
        <strain evidence="5">DNT52</strain>
        <strain evidence="4 6">H33</strain>
    </source>
</reference>
<evidence type="ECO:0000256" key="2">
    <source>
        <dbReference type="ARBA" id="ARBA00074073"/>
    </source>
</evidence>
<dbReference type="PIRSF" id="PIRSF003113">
    <property type="entry name" value="BolA"/>
    <property type="match status" value="1"/>
</dbReference>
<evidence type="ECO:0000313" key="5">
    <source>
        <dbReference type="EMBL" id="WML85839.1"/>
    </source>
</evidence>
<dbReference type="InterPro" id="IPR002634">
    <property type="entry name" value="BolA"/>
</dbReference>